<evidence type="ECO:0000313" key="2">
    <source>
        <dbReference type="EMBL" id="EER41157.1"/>
    </source>
</evidence>
<sequence>MPETNCYTFQTRSQGCCEEQQPWHTFFWPEYLFTKFGTPKRALGRGKWFSSTNPRGLAPEVVEFEHKLGVTAKPLLEIRYLQTVWFDTVLRGRSRPSTAARAPAGIRKKQNVSAAIQTSTHARSN</sequence>
<proteinExistence type="predicted"/>
<name>C6HED6_AJECH</name>
<gene>
    <name evidence="2" type="ORF">HCDG_04803</name>
</gene>
<dbReference type="VEuPathDB" id="FungiDB:HCDG_04803"/>
<reference evidence="3" key="1">
    <citation type="submission" date="2009-05" db="EMBL/GenBank/DDBJ databases">
        <title>The genome sequence of Ajellomyces capsulatus strain H143.</title>
        <authorList>
            <person name="Champion M."/>
            <person name="Cuomo C.A."/>
            <person name="Ma L.-J."/>
            <person name="Henn M.R."/>
            <person name="Sil A."/>
            <person name="Goldman B."/>
            <person name="Young S.K."/>
            <person name="Kodira C.D."/>
            <person name="Zeng Q."/>
            <person name="Koehrsen M."/>
            <person name="Alvarado L."/>
            <person name="Berlin A.M."/>
            <person name="Borenstein D."/>
            <person name="Chen Z."/>
            <person name="Engels R."/>
            <person name="Freedman E."/>
            <person name="Gellesch M."/>
            <person name="Goldberg J."/>
            <person name="Griggs A."/>
            <person name="Gujja S."/>
            <person name="Heiman D.I."/>
            <person name="Hepburn T.A."/>
            <person name="Howarth C."/>
            <person name="Jen D."/>
            <person name="Larson L."/>
            <person name="Lewis B."/>
            <person name="Mehta T."/>
            <person name="Park D."/>
            <person name="Pearson M."/>
            <person name="Roberts A."/>
            <person name="Saif S."/>
            <person name="Shea T.D."/>
            <person name="Shenoy N."/>
            <person name="Sisk P."/>
            <person name="Stolte C."/>
            <person name="Sykes S."/>
            <person name="Walk T."/>
            <person name="White J."/>
            <person name="Yandava C."/>
            <person name="Klein B."/>
            <person name="McEwen J.G."/>
            <person name="Puccia R."/>
            <person name="Goldman G.H."/>
            <person name="Felipe M.S."/>
            <person name="Nino-Vega G."/>
            <person name="San-Blas G."/>
            <person name="Taylor J.W."/>
            <person name="Mendoza L."/>
            <person name="Galagan J.E."/>
            <person name="Nusbaum C."/>
            <person name="Birren B.W."/>
        </authorList>
    </citation>
    <scope>NUCLEOTIDE SEQUENCE [LARGE SCALE GENOMIC DNA]</scope>
    <source>
        <strain evidence="3">H143</strain>
    </source>
</reference>
<evidence type="ECO:0000313" key="3">
    <source>
        <dbReference type="Proteomes" id="UP000002624"/>
    </source>
</evidence>
<feature type="region of interest" description="Disordered" evidence="1">
    <location>
        <begin position="97"/>
        <end position="125"/>
    </location>
</feature>
<feature type="compositionally biased region" description="Polar residues" evidence="1">
    <location>
        <begin position="111"/>
        <end position="125"/>
    </location>
</feature>
<dbReference type="HOGENOM" id="CLU_1992007_0_0_1"/>
<dbReference type="Proteomes" id="UP000002624">
    <property type="component" value="Unassembled WGS sequence"/>
</dbReference>
<dbReference type="AlphaFoldDB" id="C6HED6"/>
<evidence type="ECO:0000256" key="1">
    <source>
        <dbReference type="SAM" id="MobiDB-lite"/>
    </source>
</evidence>
<accession>C6HED6</accession>
<protein>
    <submittedName>
        <fullName evidence="2">Uncharacterized protein</fullName>
    </submittedName>
</protein>
<organism evidence="2 3">
    <name type="scientific">Ajellomyces capsulatus (strain H143)</name>
    <name type="common">Darling's disease fungus</name>
    <name type="synonym">Histoplasma capsulatum</name>
    <dbReference type="NCBI Taxonomy" id="544712"/>
    <lineage>
        <taxon>Eukaryota</taxon>
        <taxon>Fungi</taxon>
        <taxon>Dikarya</taxon>
        <taxon>Ascomycota</taxon>
        <taxon>Pezizomycotina</taxon>
        <taxon>Eurotiomycetes</taxon>
        <taxon>Eurotiomycetidae</taxon>
        <taxon>Onygenales</taxon>
        <taxon>Ajellomycetaceae</taxon>
        <taxon>Histoplasma</taxon>
    </lineage>
</organism>
<dbReference type="EMBL" id="GG692424">
    <property type="protein sequence ID" value="EER41157.1"/>
    <property type="molecule type" value="Genomic_DNA"/>
</dbReference>